<accession>A0A6G9A3M7</accession>
<dbReference type="RefSeq" id="WP_166467684.1">
    <property type="nucleotide sequence ID" value="NZ_CP050066.2"/>
</dbReference>
<dbReference type="AlphaFoldDB" id="A0A6G9A3M7"/>
<sequence>MSVAAPPPCRYGLFADIARYRRYLIWKPERAMVSPIKPGANLVELDGAGIEIASFCAIHLEKRGLTKDVQLASTANDRITR</sequence>
<protein>
    <submittedName>
        <fullName evidence="1">Uncharacterized protein</fullName>
    </submittedName>
</protein>
<proteinExistence type="predicted"/>
<gene>
    <name evidence="1" type="ORF">HAV00_11955</name>
</gene>
<evidence type="ECO:0000313" key="2">
    <source>
        <dbReference type="Proteomes" id="UP000500895"/>
    </source>
</evidence>
<name>A0A6G9A3M7_9BRAD</name>
<evidence type="ECO:0000313" key="1">
    <source>
        <dbReference type="EMBL" id="QIP06926.1"/>
    </source>
</evidence>
<dbReference type="EMBL" id="CP050066">
    <property type="protein sequence ID" value="QIP06926.1"/>
    <property type="molecule type" value="Genomic_DNA"/>
</dbReference>
<dbReference type="Proteomes" id="UP000500895">
    <property type="component" value="Chromosome"/>
</dbReference>
<organism evidence="1 2">
    <name type="scientific">Bradyrhizobium symbiodeficiens</name>
    <dbReference type="NCBI Taxonomy" id="1404367"/>
    <lineage>
        <taxon>Bacteria</taxon>
        <taxon>Pseudomonadati</taxon>
        <taxon>Pseudomonadota</taxon>
        <taxon>Alphaproteobacteria</taxon>
        <taxon>Hyphomicrobiales</taxon>
        <taxon>Nitrobacteraceae</taxon>
        <taxon>Bradyrhizobium</taxon>
    </lineage>
</organism>
<reference evidence="1 2" key="1">
    <citation type="journal article" date="2020" name="Int. J. Syst. Evol. Microbiol.">
        <title>Description and complete genome sequences of Bradyrhizobium symbiodeficiens sp. nov., a non-symbiotic bacterium associated with legumes native to Canada.</title>
        <authorList>
            <person name="Bromfield E.S.P."/>
            <person name="Cloutier S."/>
            <person name="Nguyen H.D.T."/>
        </authorList>
    </citation>
    <scope>NUCLEOTIDE SEQUENCE [LARGE SCALE GENOMIC DNA]</scope>
    <source>
        <strain evidence="1 2">101S1MB</strain>
    </source>
</reference>